<accession>A0A7S3P3K4</accession>
<dbReference type="AlphaFoldDB" id="A0A7S3P3K4"/>
<evidence type="ECO:0000313" key="1">
    <source>
        <dbReference type="EMBL" id="CAE0410391.1"/>
    </source>
</evidence>
<reference evidence="1" key="1">
    <citation type="submission" date="2021-01" db="EMBL/GenBank/DDBJ databases">
        <authorList>
            <person name="Corre E."/>
            <person name="Pelletier E."/>
            <person name="Niang G."/>
            <person name="Scheremetjew M."/>
            <person name="Finn R."/>
            <person name="Kale V."/>
            <person name="Holt S."/>
            <person name="Cochrane G."/>
            <person name="Meng A."/>
            <person name="Brown T."/>
            <person name="Cohen L."/>
        </authorList>
    </citation>
    <scope>NUCLEOTIDE SEQUENCE</scope>
    <source>
        <strain evidence="1">CCMP127</strain>
    </source>
</reference>
<dbReference type="EMBL" id="HBIM01009306">
    <property type="protein sequence ID" value="CAE0410391.1"/>
    <property type="molecule type" value="Transcribed_RNA"/>
</dbReference>
<gene>
    <name evidence="1" type="ORF">ACOF00016_LOCUS7879</name>
</gene>
<sequence length="241" mass="27238">MNERSNHKNKMSTADHDWIMGLMQHRVRRGSSSRQLVAPVSPASQRVSLTKQVSTRSRLMSDNIVRKLEVSPQQQDKMQVRKPTLNRRFTASTCDGKQVPRFDIPFEIRVPISNDDERDSCDDVSEVSLEGDLYCYQGQSCCIDDEPVSCSTGSMVGGSSPTTPRVEQLVWGMTTVCLDDQPVWPSNEGSPMKKSERSYFEEAPVHMLALDDEREDSATQLLSTKTLFGSSEERRGQRFVR</sequence>
<organism evidence="1">
    <name type="scientific">Amphora coffeiformis</name>
    <dbReference type="NCBI Taxonomy" id="265554"/>
    <lineage>
        <taxon>Eukaryota</taxon>
        <taxon>Sar</taxon>
        <taxon>Stramenopiles</taxon>
        <taxon>Ochrophyta</taxon>
        <taxon>Bacillariophyta</taxon>
        <taxon>Bacillariophyceae</taxon>
        <taxon>Bacillariophycidae</taxon>
        <taxon>Thalassiophysales</taxon>
        <taxon>Catenulaceae</taxon>
        <taxon>Amphora</taxon>
    </lineage>
</organism>
<name>A0A7S3P3K4_9STRA</name>
<proteinExistence type="predicted"/>
<protein>
    <submittedName>
        <fullName evidence="1">Uncharacterized protein</fullName>
    </submittedName>
</protein>